<reference evidence="9" key="1">
    <citation type="submission" date="2019-04" db="EMBL/GenBank/DDBJ databases">
        <title>Evolution of Biomass-Degrading Anaerobic Consortia Revealed by Metagenomics.</title>
        <authorList>
            <person name="Peng X."/>
        </authorList>
    </citation>
    <scope>NUCLEOTIDE SEQUENCE</scope>
    <source>
        <strain evidence="9">SIG551</strain>
    </source>
</reference>
<keyword evidence="5" id="KW-0021">Allosteric enzyme</keyword>
<comment type="catalytic activity">
    <reaction evidence="5">
        <text>L-arginyl-[protein] + ATP = N(omega)-phospho-L-arginyl-[protein] + ADP + H(+)</text>
        <dbReference type="Rhea" id="RHEA:43384"/>
        <dbReference type="Rhea" id="RHEA-COMP:10532"/>
        <dbReference type="Rhea" id="RHEA-COMP:10533"/>
        <dbReference type="ChEBI" id="CHEBI:15378"/>
        <dbReference type="ChEBI" id="CHEBI:29965"/>
        <dbReference type="ChEBI" id="CHEBI:30616"/>
        <dbReference type="ChEBI" id="CHEBI:83226"/>
        <dbReference type="ChEBI" id="CHEBI:456216"/>
        <dbReference type="EC" id="2.7.14.1"/>
    </reaction>
</comment>
<dbReference type="GO" id="GO:0005524">
    <property type="term" value="F:ATP binding"/>
    <property type="evidence" value="ECO:0007669"/>
    <property type="project" value="UniProtKB-UniRule"/>
</dbReference>
<feature type="short sequence motif" description="RDXXRA motif of the pArg binding pocket involved in allosteric regulation" evidence="5">
    <location>
        <begin position="324"/>
        <end position="329"/>
    </location>
</feature>
<dbReference type="HAMAP" id="MF_00602">
    <property type="entry name" value="Prot_Arg_kinase"/>
    <property type="match status" value="1"/>
</dbReference>
<dbReference type="PROSITE" id="PS00112">
    <property type="entry name" value="PHOSPHAGEN_KINASE"/>
    <property type="match status" value="1"/>
</dbReference>
<feature type="binding site" evidence="5 6">
    <location>
        <position position="116"/>
    </location>
    <ligand>
        <name>ATP</name>
        <dbReference type="ChEBI" id="CHEBI:30616"/>
    </ligand>
</feature>
<dbReference type="InterPro" id="IPR014746">
    <property type="entry name" value="Gln_synth/guanido_kin_cat_dom"/>
</dbReference>
<dbReference type="SUPFAM" id="SSF55931">
    <property type="entry name" value="Glutamine synthetase/guanido kinase"/>
    <property type="match status" value="1"/>
</dbReference>
<dbReference type="InterPro" id="IPR022414">
    <property type="entry name" value="ATP-guanido_PTrfase_cat"/>
</dbReference>
<accession>A0A928KRS7</accession>
<dbReference type="EC" id="2.7.14.1" evidence="5"/>
<protein>
    <recommendedName>
        <fullName evidence="5">Protein-arginine kinase</fullName>
        <ecNumber evidence="5">2.7.14.1</ecNumber>
    </recommendedName>
</protein>
<evidence type="ECO:0000313" key="10">
    <source>
        <dbReference type="Proteomes" id="UP000754750"/>
    </source>
</evidence>
<name>A0A928KRS7_9FIRM</name>
<dbReference type="PANTHER" id="PTHR11547:SF38">
    <property type="entry name" value="ARGININE KINASE 1-RELATED"/>
    <property type="match status" value="1"/>
</dbReference>
<feature type="binding site" evidence="5 6">
    <location>
        <begin position="17"/>
        <end position="21"/>
    </location>
    <ligand>
        <name>ATP</name>
        <dbReference type="ChEBI" id="CHEBI:30616"/>
    </ligand>
</feature>
<feature type="binding site" evidence="5 6">
    <location>
        <begin position="198"/>
        <end position="203"/>
    </location>
    <ligand>
        <name>ATP</name>
        <dbReference type="ChEBI" id="CHEBI:30616"/>
    </ligand>
</feature>
<feature type="binding site" evidence="5 6">
    <location>
        <position position="82"/>
    </location>
    <ligand>
        <name>ATP</name>
        <dbReference type="ChEBI" id="CHEBI:30616"/>
    </ligand>
</feature>
<dbReference type="GO" id="GO:0005615">
    <property type="term" value="C:extracellular space"/>
    <property type="evidence" value="ECO:0007669"/>
    <property type="project" value="TreeGrafter"/>
</dbReference>
<comment type="similarity">
    <text evidence="5 6 7">Belongs to the ATP:guanido phosphotransferase family.</text>
</comment>
<evidence type="ECO:0000259" key="8">
    <source>
        <dbReference type="PROSITE" id="PS51510"/>
    </source>
</evidence>
<comment type="activity regulation">
    <text evidence="5">Appears to be allosterically activated by the binding of pArg-containing polypeptides to the pArg-binding pocket localized in the C-terminal domain of McsB.</text>
</comment>
<dbReference type="GO" id="GO:1990424">
    <property type="term" value="F:protein arginine kinase activity"/>
    <property type="evidence" value="ECO:0007669"/>
    <property type="project" value="UniProtKB-EC"/>
</dbReference>
<evidence type="ECO:0000256" key="6">
    <source>
        <dbReference type="PROSITE-ProRule" id="PRU00843"/>
    </source>
</evidence>
<evidence type="ECO:0000256" key="4">
    <source>
        <dbReference type="ARBA" id="ARBA00022840"/>
    </source>
</evidence>
<dbReference type="Proteomes" id="UP000754750">
    <property type="component" value="Unassembled WGS sequence"/>
</dbReference>
<keyword evidence="2 5" id="KW-0547">Nucleotide-binding</keyword>
<dbReference type="CDD" id="cd07930">
    <property type="entry name" value="bacterial_phosphagen_kinase"/>
    <property type="match status" value="1"/>
</dbReference>
<evidence type="ECO:0000256" key="7">
    <source>
        <dbReference type="RuleBase" id="RU000505"/>
    </source>
</evidence>
<evidence type="ECO:0000256" key="5">
    <source>
        <dbReference type="HAMAP-Rule" id="MF_00602"/>
    </source>
</evidence>
<keyword evidence="1 5" id="KW-0808">Transferase</keyword>
<gene>
    <name evidence="5" type="primary">mcsB</name>
    <name evidence="9" type="ORF">E7512_04130</name>
</gene>
<organism evidence="9 10">
    <name type="scientific">Faecalispora sporosphaeroides</name>
    <dbReference type="NCBI Taxonomy" id="1549"/>
    <lineage>
        <taxon>Bacteria</taxon>
        <taxon>Bacillati</taxon>
        <taxon>Bacillota</taxon>
        <taxon>Clostridia</taxon>
        <taxon>Eubacteriales</taxon>
        <taxon>Oscillospiraceae</taxon>
        <taxon>Faecalispora</taxon>
    </lineage>
</organism>
<feature type="binding site" evidence="5 6">
    <location>
        <begin position="167"/>
        <end position="171"/>
    </location>
    <ligand>
        <name>ATP</name>
        <dbReference type="ChEBI" id="CHEBI:30616"/>
    </ligand>
</feature>
<dbReference type="RefSeq" id="WP_020073393.1">
    <property type="nucleotide sequence ID" value="NZ_JBKWRC010000001.1"/>
</dbReference>
<dbReference type="InterPro" id="IPR023660">
    <property type="entry name" value="Arg_Kinase"/>
</dbReference>
<comment type="function">
    <text evidence="5">Catalyzes the specific phosphorylation of arginine residues in proteins.</text>
</comment>
<dbReference type="GO" id="GO:0046314">
    <property type="term" value="P:phosphocreatine biosynthetic process"/>
    <property type="evidence" value="ECO:0007669"/>
    <property type="project" value="InterPro"/>
</dbReference>
<dbReference type="AlphaFoldDB" id="A0A928KRS7"/>
<keyword evidence="4 5" id="KW-0067">ATP-binding</keyword>
<dbReference type="NCBIfam" id="NF002194">
    <property type="entry name" value="PRK01059.1-4"/>
    <property type="match status" value="1"/>
</dbReference>
<feature type="domain" description="Phosphagen kinase C-terminal" evidence="8">
    <location>
        <begin position="14"/>
        <end position="245"/>
    </location>
</feature>
<dbReference type="Gene3D" id="3.30.590.10">
    <property type="entry name" value="Glutamine synthetase/guanido kinase, catalytic domain"/>
    <property type="match status" value="1"/>
</dbReference>
<dbReference type="EMBL" id="SVNY01000002">
    <property type="protein sequence ID" value="MBE6832758.1"/>
    <property type="molecule type" value="Genomic_DNA"/>
</dbReference>
<keyword evidence="3 5" id="KW-0418">Kinase</keyword>
<dbReference type="InterPro" id="IPR022415">
    <property type="entry name" value="ATP-guanido_PTrfase_AS"/>
</dbReference>
<dbReference type="InterPro" id="IPR000749">
    <property type="entry name" value="ATP-guanido_PTrfase"/>
</dbReference>
<dbReference type="Pfam" id="PF00217">
    <property type="entry name" value="ATP-gua_Ptrans"/>
    <property type="match status" value="1"/>
</dbReference>
<dbReference type="PROSITE" id="PS51510">
    <property type="entry name" value="PHOSPHAGEN_KINASE_C"/>
    <property type="match status" value="1"/>
</dbReference>
<comment type="caution">
    <text evidence="9">The sequence shown here is derived from an EMBL/GenBank/DDBJ whole genome shotgun (WGS) entry which is preliminary data.</text>
</comment>
<evidence type="ECO:0000256" key="3">
    <source>
        <dbReference type="ARBA" id="ARBA00022777"/>
    </source>
</evidence>
<proteinExistence type="inferred from homology"/>
<evidence type="ECO:0000256" key="2">
    <source>
        <dbReference type="ARBA" id="ARBA00022741"/>
    </source>
</evidence>
<evidence type="ECO:0000256" key="1">
    <source>
        <dbReference type="ARBA" id="ARBA00022679"/>
    </source>
</evidence>
<dbReference type="GO" id="GO:0004111">
    <property type="term" value="F:creatine kinase activity"/>
    <property type="evidence" value="ECO:0007669"/>
    <property type="project" value="InterPro"/>
</dbReference>
<sequence>MMKWYEKSGQEADVVISTRVRLARNLSDYPFPVKMTAEQREKVEHAVRDAVMRGNSSISNNFRFISLDDISQNEAVSLVERHLVSPEFISAPNGRGLLLTQDETISIMINEEDHLRIQVMCEGLDLEGAYETVDRVDALLNESLHFAFDEDFGYLTQCPTNLGTGMRASLMLHLPALQESGAMRRVASSLSKLGLVIRGIYGEGSEPVGAIYQLSNQVTLGLSEQAAIANLKSIAGQLIAQERAARAELVKTVETQDQIFRSIGILRSARVLSSDEFMRLISYVRMGIATELLTGISYDTINSLIVQVQPATMMLTKKMTTAERDALRASIVSRRLNVT</sequence>
<evidence type="ECO:0000313" key="9">
    <source>
        <dbReference type="EMBL" id="MBE6832758.1"/>
    </source>
</evidence>
<dbReference type="PANTHER" id="PTHR11547">
    <property type="entry name" value="ARGININE OR CREATINE KINASE"/>
    <property type="match status" value="1"/>
</dbReference>